<name>A0ABQ9E392_TEGGR</name>
<proteinExistence type="predicted"/>
<gene>
    <name evidence="1" type="ORF">KUTeg_024712</name>
</gene>
<dbReference type="Proteomes" id="UP001217089">
    <property type="component" value="Unassembled WGS sequence"/>
</dbReference>
<dbReference type="InterPro" id="IPR001680">
    <property type="entry name" value="WD40_rpt"/>
</dbReference>
<dbReference type="SMART" id="SM00320">
    <property type="entry name" value="WD40"/>
    <property type="match status" value="2"/>
</dbReference>
<dbReference type="Pfam" id="PF00400">
    <property type="entry name" value="WD40"/>
    <property type="match status" value="1"/>
</dbReference>
<comment type="caution">
    <text evidence="1">The sequence shown here is derived from an EMBL/GenBank/DDBJ whole genome shotgun (WGS) entry which is preliminary data.</text>
</comment>
<dbReference type="InterPro" id="IPR052640">
    <property type="entry name" value="Gemin-5"/>
</dbReference>
<sequence>MDRRSVEIFRPPNLSLVCTVHVHKKLINSISWHPYMTSKSPVKSPYKHWIATGSNESYIHIVDLSNILGKLLATDSEQNTEPVVVTASKRGLDGHFGRITGVMWSPHIDGQLASVSYDGQARVCLMITLMFWFK</sequence>
<evidence type="ECO:0000313" key="2">
    <source>
        <dbReference type="Proteomes" id="UP001217089"/>
    </source>
</evidence>
<dbReference type="InterPro" id="IPR036322">
    <property type="entry name" value="WD40_repeat_dom_sf"/>
</dbReference>
<accession>A0ABQ9E392</accession>
<keyword evidence="2" id="KW-1185">Reference proteome</keyword>
<organism evidence="1 2">
    <name type="scientific">Tegillarca granosa</name>
    <name type="common">Malaysian cockle</name>
    <name type="synonym">Anadara granosa</name>
    <dbReference type="NCBI Taxonomy" id="220873"/>
    <lineage>
        <taxon>Eukaryota</taxon>
        <taxon>Metazoa</taxon>
        <taxon>Spiralia</taxon>
        <taxon>Lophotrochozoa</taxon>
        <taxon>Mollusca</taxon>
        <taxon>Bivalvia</taxon>
        <taxon>Autobranchia</taxon>
        <taxon>Pteriomorphia</taxon>
        <taxon>Arcoida</taxon>
        <taxon>Arcoidea</taxon>
        <taxon>Arcidae</taxon>
        <taxon>Tegillarca</taxon>
    </lineage>
</organism>
<protein>
    <submittedName>
        <fullName evidence="1">Uncharacterized protein</fullName>
    </submittedName>
</protein>
<dbReference type="SUPFAM" id="SSF50978">
    <property type="entry name" value="WD40 repeat-like"/>
    <property type="match status" value="1"/>
</dbReference>
<dbReference type="EMBL" id="JARBDR010000923">
    <property type="protein sequence ID" value="KAJ8298181.1"/>
    <property type="molecule type" value="Genomic_DNA"/>
</dbReference>
<evidence type="ECO:0000313" key="1">
    <source>
        <dbReference type="EMBL" id="KAJ8298181.1"/>
    </source>
</evidence>
<dbReference type="PANTHER" id="PTHR46362:SF1">
    <property type="entry name" value="GEM-ASSOCIATED PROTEIN 5"/>
    <property type="match status" value="1"/>
</dbReference>
<dbReference type="PANTHER" id="PTHR46362">
    <property type="entry name" value="GEM-ASSOCIATED PROTEIN 5"/>
    <property type="match status" value="1"/>
</dbReference>
<reference evidence="1 2" key="1">
    <citation type="submission" date="2022-12" db="EMBL/GenBank/DDBJ databases">
        <title>Chromosome-level genome of Tegillarca granosa.</title>
        <authorList>
            <person name="Kim J."/>
        </authorList>
    </citation>
    <scope>NUCLEOTIDE SEQUENCE [LARGE SCALE GENOMIC DNA]</scope>
    <source>
        <strain evidence="1">Teg-2019</strain>
        <tissue evidence="1">Adductor muscle</tissue>
    </source>
</reference>
<dbReference type="Gene3D" id="2.130.10.10">
    <property type="entry name" value="YVTN repeat-like/Quinoprotein amine dehydrogenase"/>
    <property type="match status" value="1"/>
</dbReference>
<dbReference type="InterPro" id="IPR015943">
    <property type="entry name" value="WD40/YVTN_repeat-like_dom_sf"/>
</dbReference>